<gene>
    <name evidence="3" type="ORF">COD19_19435</name>
</gene>
<dbReference type="RefSeq" id="WP_098859067.1">
    <property type="nucleotide sequence ID" value="NZ_NUMG01000027.1"/>
</dbReference>
<keyword evidence="1" id="KW-0238">DNA-binding</keyword>
<proteinExistence type="predicted"/>
<dbReference type="Gene3D" id="1.10.260.40">
    <property type="entry name" value="lambda repressor-like DNA-binding domains"/>
    <property type="match status" value="1"/>
</dbReference>
<dbReference type="SUPFAM" id="SSF47413">
    <property type="entry name" value="lambda repressor-like DNA-binding domains"/>
    <property type="match status" value="1"/>
</dbReference>
<organism evidence="3 4">
    <name type="scientific">Bacillus cereus</name>
    <dbReference type="NCBI Taxonomy" id="1396"/>
    <lineage>
        <taxon>Bacteria</taxon>
        <taxon>Bacillati</taxon>
        <taxon>Bacillota</taxon>
        <taxon>Bacilli</taxon>
        <taxon>Bacillales</taxon>
        <taxon>Bacillaceae</taxon>
        <taxon>Bacillus</taxon>
        <taxon>Bacillus cereus group</taxon>
    </lineage>
</organism>
<reference evidence="3 4" key="1">
    <citation type="submission" date="2017-09" db="EMBL/GenBank/DDBJ databases">
        <title>Large-scale bioinformatics analysis of Bacillus genomes uncovers conserved roles of natural products in bacterial physiology.</title>
        <authorList>
            <consortium name="Agbiome Team Llc"/>
            <person name="Bleich R.M."/>
            <person name="Grubbs K.J."/>
            <person name="Santa Maria K.C."/>
            <person name="Allen S.E."/>
            <person name="Farag S."/>
            <person name="Shank E.A."/>
            <person name="Bowers A."/>
        </authorList>
    </citation>
    <scope>NUCLEOTIDE SEQUENCE [LARGE SCALE GENOMIC DNA]</scope>
    <source>
        <strain evidence="3 4">AFS040105</strain>
    </source>
</reference>
<dbReference type="Pfam" id="PF01381">
    <property type="entry name" value="HTH_3"/>
    <property type="match status" value="1"/>
</dbReference>
<evidence type="ECO:0000313" key="3">
    <source>
        <dbReference type="EMBL" id="PGT99492.1"/>
    </source>
</evidence>
<accession>A0A2C1LLZ8</accession>
<dbReference type="Proteomes" id="UP000225766">
    <property type="component" value="Unassembled WGS sequence"/>
</dbReference>
<evidence type="ECO:0000256" key="1">
    <source>
        <dbReference type="ARBA" id="ARBA00023125"/>
    </source>
</evidence>
<feature type="domain" description="HTH cro/C1-type" evidence="2">
    <location>
        <begin position="11"/>
        <end position="65"/>
    </location>
</feature>
<sequence>MMKDGNLQNELHVFRAKKRWSQKEVAEKLGISRQIIVSLEANRYNPSLGLAFKIANLFEVDINDIFQYIVDDQEEE</sequence>
<evidence type="ECO:0000259" key="2">
    <source>
        <dbReference type="PROSITE" id="PS50943"/>
    </source>
</evidence>
<name>A0A2C1LLZ8_BACCE</name>
<dbReference type="PANTHER" id="PTHR46558">
    <property type="entry name" value="TRACRIPTIONAL REGULATORY PROTEIN-RELATED-RELATED"/>
    <property type="match status" value="1"/>
</dbReference>
<dbReference type="AlphaFoldDB" id="A0A2C1LLZ8"/>
<dbReference type="InterPro" id="IPR010982">
    <property type="entry name" value="Lambda_DNA-bd_dom_sf"/>
</dbReference>
<dbReference type="CDD" id="cd00093">
    <property type="entry name" value="HTH_XRE"/>
    <property type="match status" value="1"/>
</dbReference>
<dbReference type="EMBL" id="NUMG01000027">
    <property type="protein sequence ID" value="PGT99492.1"/>
    <property type="molecule type" value="Genomic_DNA"/>
</dbReference>
<dbReference type="SMART" id="SM00530">
    <property type="entry name" value="HTH_XRE"/>
    <property type="match status" value="1"/>
</dbReference>
<comment type="caution">
    <text evidence="3">The sequence shown here is derived from an EMBL/GenBank/DDBJ whole genome shotgun (WGS) entry which is preliminary data.</text>
</comment>
<dbReference type="GO" id="GO:0003677">
    <property type="term" value="F:DNA binding"/>
    <property type="evidence" value="ECO:0007669"/>
    <property type="project" value="UniProtKB-KW"/>
</dbReference>
<protein>
    <submittedName>
        <fullName evidence="3">Transcriptional regulator</fullName>
    </submittedName>
</protein>
<dbReference type="PANTHER" id="PTHR46558:SF4">
    <property type="entry name" value="DNA-BIDING PHAGE PROTEIN"/>
    <property type="match status" value="1"/>
</dbReference>
<dbReference type="InterPro" id="IPR001387">
    <property type="entry name" value="Cro/C1-type_HTH"/>
</dbReference>
<dbReference type="PROSITE" id="PS50943">
    <property type="entry name" value="HTH_CROC1"/>
    <property type="match status" value="1"/>
</dbReference>
<evidence type="ECO:0000313" key="4">
    <source>
        <dbReference type="Proteomes" id="UP000225766"/>
    </source>
</evidence>